<dbReference type="InterPro" id="IPR029006">
    <property type="entry name" value="ADF-H/Gelsolin-like_dom_sf"/>
</dbReference>
<dbReference type="GO" id="GO:0034316">
    <property type="term" value="P:negative regulation of Arp2/3 complex-mediated actin nucleation"/>
    <property type="evidence" value="ECO:0007669"/>
    <property type="project" value="EnsemblFungi"/>
</dbReference>
<sequence>MSSLYHITSETKLQIRKFRTSTSRTETLKCLCIAIEPKPSYQIVIDEEIQEELDSELEQLSDLSDILPDNIPRFVLMAYPSTSKDGLKQTPLVLMFWKPQTVVSQEWKMLYAGALEMVRSECGTFKLVEVTSGLEDEDDVDELQEQLDSCN</sequence>
<evidence type="ECO:0000256" key="3">
    <source>
        <dbReference type="PIRNR" id="PIRNR001788"/>
    </source>
</evidence>
<dbReference type="GO" id="GO:0071846">
    <property type="term" value="P:actin filament debranching"/>
    <property type="evidence" value="ECO:0007669"/>
    <property type="project" value="EnsemblFungi"/>
</dbReference>
<dbReference type="OrthoDB" id="3919494at2759"/>
<dbReference type="RefSeq" id="XP_022464196.1">
    <property type="nucleotide sequence ID" value="XM_022607618.1"/>
</dbReference>
<dbReference type="PIRSF" id="PIRSF001788">
    <property type="entry name" value="GMF-beta"/>
    <property type="match status" value="1"/>
</dbReference>
<evidence type="ECO:0000259" key="4">
    <source>
        <dbReference type="PROSITE" id="PS51263"/>
    </source>
</evidence>
<organism evidence="5 6">
    <name type="scientific">Huiozyma naganishii (strain ATCC MYA-139 / BCRC 22969 / CBS 8797 / KCTC 17520 / NBRC 10181 / NCYC 3082 / Yp74L-3)</name>
    <name type="common">Yeast</name>
    <name type="synonym">Kazachstania naganishii</name>
    <dbReference type="NCBI Taxonomy" id="1071383"/>
    <lineage>
        <taxon>Eukaryota</taxon>
        <taxon>Fungi</taxon>
        <taxon>Dikarya</taxon>
        <taxon>Ascomycota</taxon>
        <taxon>Saccharomycotina</taxon>
        <taxon>Saccharomycetes</taxon>
        <taxon>Saccharomycetales</taxon>
        <taxon>Saccharomycetaceae</taxon>
        <taxon>Huiozyma</taxon>
    </lineage>
</organism>
<comment type="similarity">
    <text evidence="1 3">Belongs to the actin-binding proteins ADF family. GMF subfamily.</text>
</comment>
<dbReference type="InterPro" id="IPR002108">
    <property type="entry name" value="ADF-H"/>
</dbReference>
<keyword evidence="3" id="KW-0539">Nucleus</keyword>
<accession>J7R534</accession>
<dbReference type="InterPro" id="IPR011171">
    <property type="entry name" value="GMF"/>
</dbReference>
<dbReference type="STRING" id="1071383.J7R534"/>
<gene>
    <name evidence="5" type="primary">KNAG0D01990</name>
    <name evidence="5" type="ordered locus">KNAG_0D01990</name>
</gene>
<keyword evidence="6" id="KW-1185">Reference proteome</keyword>
<dbReference type="Proteomes" id="UP000006310">
    <property type="component" value="Chromosome 4"/>
</dbReference>
<dbReference type="Gene3D" id="3.40.20.10">
    <property type="entry name" value="Severin"/>
    <property type="match status" value="1"/>
</dbReference>
<reference evidence="5 6" key="1">
    <citation type="journal article" date="2011" name="Proc. Natl. Acad. Sci. U.S.A.">
        <title>Evolutionary erosion of yeast sex chromosomes by mating-type switching accidents.</title>
        <authorList>
            <person name="Gordon J.L."/>
            <person name="Armisen D."/>
            <person name="Proux-Wera E."/>
            <person name="Oheigeartaigh S.S."/>
            <person name="Byrne K.P."/>
            <person name="Wolfe K.H."/>
        </authorList>
    </citation>
    <scope>NUCLEOTIDE SEQUENCE [LARGE SCALE GENOMIC DNA]</scope>
    <source>
        <strain evidence="6">ATCC MYA-139 / BCRC 22969 / CBS 8797 / CCRC 22969 / KCTC 17520 / NBRC 10181 / NCYC 3082</strain>
    </source>
</reference>
<dbReference type="GO" id="GO:0005634">
    <property type="term" value="C:nucleus"/>
    <property type="evidence" value="ECO:0007669"/>
    <property type="project" value="UniProtKB-SubCell"/>
</dbReference>
<evidence type="ECO:0000256" key="2">
    <source>
        <dbReference type="ARBA" id="ARBA00022490"/>
    </source>
</evidence>
<comment type="subcellular location">
    <subcellularLocation>
        <location evidence="3">Cytoplasm</location>
    </subcellularLocation>
    <subcellularLocation>
        <location evidence="3">Nucleus</location>
    </subcellularLocation>
</comment>
<dbReference type="GO" id="GO:0071933">
    <property type="term" value="F:Arp2/3 complex binding"/>
    <property type="evidence" value="ECO:0007669"/>
    <property type="project" value="EnsemblFungi"/>
</dbReference>
<dbReference type="OMA" id="EWKMLYA"/>
<dbReference type="SMART" id="SM00102">
    <property type="entry name" value="ADF"/>
    <property type="match status" value="1"/>
</dbReference>
<dbReference type="EMBL" id="HE978317">
    <property type="protein sequence ID" value="CCK69950.1"/>
    <property type="molecule type" value="Genomic_DNA"/>
</dbReference>
<dbReference type="PROSITE" id="PS51263">
    <property type="entry name" value="ADF_H"/>
    <property type="match status" value="1"/>
</dbReference>
<keyword evidence="2 3" id="KW-0963">Cytoplasm</keyword>
<evidence type="ECO:0000313" key="5">
    <source>
        <dbReference type="EMBL" id="CCK69950.1"/>
    </source>
</evidence>
<dbReference type="KEGG" id="kng:KNAG_0D01990"/>
<dbReference type="PANTHER" id="PTHR11249">
    <property type="entry name" value="GLIAL FACTOR NATURATION FACTOR"/>
    <property type="match status" value="1"/>
</dbReference>
<protein>
    <recommendedName>
        <fullName evidence="4">ADF-H domain-containing protein</fullName>
    </recommendedName>
</protein>
<dbReference type="GO" id="GO:0030479">
    <property type="term" value="C:actin cortical patch"/>
    <property type="evidence" value="ECO:0007669"/>
    <property type="project" value="EnsemblFungi"/>
</dbReference>
<feature type="domain" description="ADF-H" evidence="4">
    <location>
        <begin position="3"/>
        <end position="148"/>
    </location>
</feature>
<dbReference type="GO" id="GO:0003779">
    <property type="term" value="F:actin binding"/>
    <property type="evidence" value="ECO:0007669"/>
    <property type="project" value="InterPro"/>
</dbReference>
<dbReference type="eggNOG" id="KOG1736">
    <property type="taxonomic scope" value="Eukaryota"/>
</dbReference>
<name>J7R534_HUIN7</name>
<evidence type="ECO:0000256" key="1">
    <source>
        <dbReference type="ARBA" id="ARBA00010055"/>
    </source>
</evidence>
<dbReference type="GeneID" id="34525639"/>
<dbReference type="Pfam" id="PF00241">
    <property type="entry name" value="Cofilin_ADF"/>
    <property type="match status" value="1"/>
</dbReference>
<dbReference type="PANTHER" id="PTHR11249:SF2">
    <property type="entry name" value="GLIA MATURATION FACTOR"/>
    <property type="match status" value="1"/>
</dbReference>
<proteinExistence type="inferred from homology"/>
<dbReference type="HOGENOM" id="CLU_087056_0_0_1"/>
<evidence type="ECO:0000313" key="6">
    <source>
        <dbReference type="Proteomes" id="UP000006310"/>
    </source>
</evidence>
<dbReference type="SUPFAM" id="SSF55753">
    <property type="entry name" value="Actin depolymerizing proteins"/>
    <property type="match status" value="1"/>
</dbReference>
<dbReference type="AlphaFoldDB" id="J7R534"/>
<reference evidence="6" key="2">
    <citation type="submission" date="2012-08" db="EMBL/GenBank/DDBJ databases">
        <title>Genome sequence of Kazachstania naganishii.</title>
        <authorList>
            <person name="Gordon J.L."/>
            <person name="Armisen D."/>
            <person name="Proux-Wera E."/>
            <person name="OhEigeartaigh S.S."/>
            <person name="Byrne K.P."/>
            <person name="Wolfe K.H."/>
        </authorList>
    </citation>
    <scope>NUCLEOTIDE SEQUENCE [LARGE SCALE GENOMIC DNA]</scope>
    <source>
        <strain evidence="6">ATCC MYA-139 / BCRC 22969 / CBS 8797 / CCRC 22969 / KCTC 17520 / NBRC 10181 / NCYC 3082</strain>
    </source>
</reference>